<dbReference type="InterPro" id="IPR003959">
    <property type="entry name" value="ATPase_AAA_core"/>
</dbReference>
<comment type="caution">
    <text evidence="7">The sequence shown here is derived from an EMBL/GenBank/DDBJ whole genome shotgun (WGS) entry which is preliminary data.</text>
</comment>
<dbReference type="InterPro" id="IPR003593">
    <property type="entry name" value="AAA+_ATPase"/>
</dbReference>
<evidence type="ECO:0000256" key="5">
    <source>
        <dbReference type="ARBA" id="ARBA00061477"/>
    </source>
</evidence>
<feature type="domain" description="AAA+ ATPase" evidence="6">
    <location>
        <begin position="264"/>
        <end position="458"/>
    </location>
</feature>
<keyword evidence="8" id="KW-1185">Reference proteome</keyword>
<feature type="domain" description="AAA+ ATPase" evidence="6">
    <location>
        <begin position="493"/>
        <end position="630"/>
    </location>
</feature>
<dbReference type="FunFam" id="3.40.50.300:FF:000567">
    <property type="entry name" value="ATPase, AAA family protein"/>
    <property type="match status" value="1"/>
</dbReference>
<evidence type="ECO:0000313" key="7">
    <source>
        <dbReference type="EMBL" id="CAD6184929.1"/>
    </source>
</evidence>
<gene>
    <name evidence="7" type="ORF">CAUJ_LOCUS848</name>
</gene>
<dbReference type="GO" id="GO:0005524">
    <property type="term" value="F:ATP binding"/>
    <property type="evidence" value="ECO:0007669"/>
    <property type="project" value="UniProtKB-KW"/>
</dbReference>
<dbReference type="InterPro" id="IPR027417">
    <property type="entry name" value="P-loop_NTPase"/>
</dbReference>
<dbReference type="InterPro" id="IPR041569">
    <property type="entry name" value="AAA_lid_3"/>
</dbReference>
<accession>A0A8S1GNU5</accession>
<comment type="similarity">
    <text evidence="5">Belongs to the AAA ATPase family. AFG2 subfamily.</text>
</comment>
<comment type="subcellular location">
    <subcellularLocation>
        <location evidence="1">Cytoplasm</location>
    </subcellularLocation>
</comment>
<dbReference type="InterPro" id="IPR003960">
    <property type="entry name" value="ATPase_AAA_CS"/>
</dbReference>
<dbReference type="Gene3D" id="1.10.8.60">
    <property type="match status" value="2"/>
</dbReference>
<evidence type="ECO:0000256" key="2">
    <source>
        <dbReference type="ARBA" id="ARBA00022490"/>
    </source>
</evidence>
<sequence>MSSKKKPLLTCSKCNAVILSKDAQRHVDFCSLPIEQSETAVIKDDVLRGWNTALDRAETFLPPDALGWEREHAVLMHPQTMEQLHVLARQPILVLQASASFVAVVWPCKELALLRVHVVSSLIARERFVVVRKLSNVRKSSSVLFDVVKSSLEITSSLRDFAQMYLSNAYVQPGVECALRYYGQSISLIAQEPVDEKFARLALQQPSEDPIVLFLPQDCLVSLGEPPTVSSDVVASDFSSIGGMFSAKQILFDYVVAPVRSNCDPCSLLLWGLPGSGKSFLLREMAKVLGSSCIYFSNADELAEKGEALIGSLGGSQSLVVVVDINELDKEVSKASLILARLLSSQHRCTVVLALRSADSLDLGLRVRFPVEAEVTVPTQEERVDVLRRISQHLCLSEEELAEVSKLTHGFTAGDLCSLLKATPFARGNTDFQKVEATRKRMRPTGIRQFILEVPNVTWDDIGGNEELKLEIQQAVIWPQKHADAFQRFGIDPPAGILLYGPPGCSKTLVARALANEAKMNFLAVKGPELFSKWVGDSEKAIRDLFSRARQVSPTIVFFDEIDAVGSSRGSESSSGVSDRVLAQLLTELDGLEKQSRVVLLAATNRPDQLDSALLRPGRLDRAIYVGLPCQTTRRAILEMRTRKTKLAEDVSLQALVALTEGYSGAELVAVCRTAAMIAMREDLEAHTVHFTHFQKALEAVVPRTEQYLLDIYSSFRVGKAAA</sequence>
<evidence type="ECO:0000259" key="6">
    <source>
        <dbReference type="SMART" id="SM00382"/>
    </source>
</evidence>
<name>A0A8S1GNU5_9PELO</name>
<dbReference type="SMART" id="SM00382">
    <property type="entry name" value="AAA"/>
    <property type="match status" value="2"/>
</dbReference>
<keyword evidence="2" id="KW-0963">Cytoplasm</keyword>
<organism evidence="7 8">
    <name type="scientific">Caenorhabditis auriculariae</name>
    <dbReference type="NCBI Taxonomy" id="2777116"/>
    <lineage>
        <taxon>Eukaryota</taxon>
        <taxon>Metazoa</taxon>
        <taxon>Ecdysozoa</taxon>
        <taxon>Nematoda</taxon>
        <taxon>Chromadorea</taxon>
        <taxon>Rhabditida</taxon>
        <taxon>Rhabditina</taxon>
        <taxon>Rhabditomorpha</taxon>
        <taxon>Rhabditoidea</taxon>
        <taxon>Rhabditidae</taxon>
        <taxon>Peloderinae</taxon>
        <taxon>Caenorhabditis</taxon>
    </lineage>
</organism>
<dbReference type="Gene3D" id="3.40.50.300">
    <property type="entry name" value="P-loop containing nucleotide triphosphate hydrolases"/>
    <property type="match status" value="2"/>
</dbReference>
<dbReference type="CDD" id="cd19511">
    <property type="entry name" value="RecA-like_CDC48_r2-like"/>
    <property type="match status" value="1"/>
</dbReference>
<dbReference type="FunFam" id="1.10.8.60:FF:000178">
    <property type="entry name" value="CDC48/VCP homolog, AAA superfamily"/>
    <property type="match status" value="1"/>
</dbReference>
<dbReference type="PANTHER" id="PTHR23077">
    <property type="entry name" value="AAA-FAMILY ATPASE"/>
    <property type="match status" value="1"/>
</dbReference>
<evidence type="ECO:0000313" key="8">
    <source>
        <dbReference type="Proteomes" id="UP000835052"/>
    </source>
</evidence>
<dbReference type="OrthoDB" id="27435at2759"/>
<keyword evidence="4" id="KW-0067">ATP-binding</keyword>
<evidence type="ECO:0000256" key="3">
    <source>
        <dbReference type="ARBA" id="ARBA00022741"/>
    </source>
</evidence>
<dbReference type="Pfam" id="PF17862">
    <property type="entry name" value="AAA_lid_3"/>
    <property type="match status" value="1"/>
</dbReference>
<evidence type="ECO:0000256" key="4">
    <source>
        <dbReference type="ARBA" id="ARBA00022840"/>
    </source>
</evidence>
<dbReference type="GO" id="GO:0005737">
    <property type="term" value="C:cytoplasm"/>
    <property type="evidence" value="ECO:0007669"/>
    <property type="project" value="UniProtKB-SubCell"/>
</dbReference>
<dbReference type="Proteomes" id="UP000835052">
    <property type="component" value="Unassembled WGS sequence"/>
</dbReference>
<dbReference type="PROSITE" id="PS00674">
    <property type="entry name" value="AAA"/>
    <property type="match status" value="1"/>
</dbReference>
<dbReference type="AlphaFoldDB" id="A0A8S1GNU5"/>
<keyword evidence="3" id="KW-0547">Nucleotide-binding</keyword>
<evidence type="ECO:0000256" key="1">
    <source>
        <dbReference type="ARBA" id="ARBA00004496"/>
    </source>
</evidence>
<reference evidence="7" key="1">
    <citation type="submission" date="2020-10" db="EMBL/GenBank/DDBJ databases">
        <authorList>
            <person name="Kikuchi T."/>
        </authorList>
    </citation>
    <scope>NUCLEOTIDE SEQUENCE</scope>
    <source>
        <strain evidence="7">NKZ352</strain>
    </source>
</reference>
<dbReference type="PANTHER" id="PTHR23077:SF27">
    <property type="entry name" value="ATPASE FAMILY GENE 2 PROTEIN HOMOLOG A"/>
    <property type="match status" value="1"/>
</dbReference>
<dbReference type="InterPro" id="IPR050168">
    <property type="entry name" value="AAA_ATPase_domain"/>
</dbReference>
<proteinExistence type="inferred from homology"/>
<dbReference type="Pfam" id="PF00004">
    <property type="entry name" value="AAA"/>
    <property type="match status" value="2"/>
</dbReference>
<dbReference type="SUPFAM" id="SSF52540">
    <property type="entry name" value="P-loop containing nucleoside triphosphate hydrolases"/>
    <property type="match status" value="2"/>
</dbReference>
<dbReference type="EMBL" id="CAJGYM010000001">
    <property type="protein sequence ID" value="CAD6184929.1"/>
    <property type="molecule type" value="Genomic_DNA"/>
</dbReference>
<protein>
    <recommendedName>
        <fullName evidence="6">AAA+ ATPase domain-containing protein</fullName>
    </recommendedName>
</protein>
<dbReference type="GO" id="GO:0016887">
    <property type="term" value="F:ATP hydrolysis activity"/>
    <property type="evidence" value="ECO:0007669"/>
    <property type="project" value="InterPro"/>
</dbReference>